<keyword evidence="2" id="KW-1185">Reference proteome</keyword>
<evidence type="ECO:0000313" key="1">
    <source>
        <dbReference type="EMBL" id="RJK92513.1"/>
    </source>
</evidence>
<proteinExistence type="predicted"/>
<dbReference type="Proteomes" id="UP000265614">
    <property type="component" value="Unassembled WGS sequence"/>
</dbReference>
<dbReference type="EMBL" id="QZEZ01000014">
    <property type="protein sequence ID" value="RJK92513.1"/>
    <property type="molecule type" value="Genomic_DNA"/>
</dbReference>
<name>A0A3A3YM79_9ACTN</name>
<gene>
    <name evidence="1" type="ORF">D5H78_18725</name>
</gene>
<accession>A0A3A3YM79</accession>
<protein>
    <submittedName>
        <fullName evidence="1">Uncharacterized protein</fullName>
    </submittedName>
</protein>
<comment type="caution">
    <text evidence="1">The sequence shown here is derived from an EMBL/GenBank/DDBJ whole genome shotgun (WGS) entry which is preliminary data.</text>
</comment>
<dbReference type="OrthoDB" id="9828643at2"/>
<sequence>MSWRDNDLALEALAVQGYWDEDTRTLEQNTLALSLRDVFLRNPVRSSAQDVLDKKTTLFQAGLTKQQVLDKVLPGFREKYELSDEERTLLKKHPKDHPELEERDKAISEVSALLWGTLGKTSRAGAVQALIVQRSLLLIEAKTTRDGAPVTVKAATDAQDLIIEFYVRPRGDQLVKVSGGVRDDCTMVGMTFEGISERMKRELGSHVTTAVGRLMQVAAPDFAALDASPATKPAKAIVSGHAKG</sequence>
<dbReference type="RefSeq" id="WP_119952037.1">
    <property type="nucleotide sequence ID" value="NZ_QZEZ01000014.1"/>
</dbReference>
<reference evidence="1 2" key="1">
    <citation type="submission" date="2018-09" db="EMBL/GenBank/DDBJ databases">
        <title>YIM 75000 draft genome.</title>
        <authorList>
            <person name="Tang S."/>
            <person name="Feng Y."/>
        </authorList>
    </citation>
    <scope>NUCLEOTIDE SEQUENCE [LARGE SCALE GENOMIC DNA]</scope>
    <source>
        <strain evidence="1 2">YIM 75000</strain>
    </source>
</reference>
<evidence type="ECO:0000313" key="2">
    <source>
        <dbReference type="Proteomes" id="UP000265614"/>
    </source>
</evidence>
<dbReference type="AlphaFoldDB" id="A0A3A3YM79"/>
<organism evidence="1 2">
    <name type="scientific">Vallicoccus soli</name>
    <dbReference type="NCBI Taxonomy" id="2339232"/>
    <lineage>
        <taxon>Bacteria</taxon>
        <taxon>Bacillati</taxon>
        <taxon>Actinomycetota</taxon>
        <taxon>Actinomycetes</taxon>
        <taxon>Motilibacterales</taxon>
        <taxon>Vallicoccaceae</taxon>
        <taxon>Vallicoccus</taxon>
    </lineage>
</organism>